<evidence type="ECO:0000259" key="8">
    <source>
        <dbReference type="SMART" id="SM00928"/>
    </source>
</evidence>
<dbReference type="Gene3D" id="3.40.30.10">
    <property type="entry name" value="Glutaredoxin"/>
    <property type="match status" value="1"/>
</dbReference>
<dbReference type="PANTHER" id="PTHR43578:SF3">
    <property type="entry name" value="NADH-QUINONE OXIDOREDUCTASE SUBUNIT F"/>
    <property type="match status" value="1"/>
</dbReference>
<keyword evidence="6" id="KW-0411">Iron-sulfur</keyword>
<dbReference type="InterPro" id="IPR011538">
    <property type="entry name" value="Nuo51_FMN-bd"/>
</dbReference>
<keyword evidence="4" id="KW-0479">Metal-binding</keyword>
<dbReference type="SMART" id="SM00928">
    <property type="entry name" value="NADH_4Fe-4S"/>
    <property type="match status" value="1"/>
</dbReference>
<dbReference type="PROSITE" id="PS00645">
    <property type="entry name" value="COMPLEX1_51K_2"/>
    <property type="match status" value="1"/>
</dbReference>
<protein>
    <submittedName>
        <fullName evidence="9">NADH-quinone oxidoreductase subunit F</fullName>
    </submittedName>
</protein>
<dbReference type="PANTHER" id="PTHR43578">
    <property type="entry name" value="NADH-QUINONE OXIDOREDUCTASE SUBUNIT F"/>
    <property type="match status" value="1"/>
</dbReference>
<dbReference type="Gene3D" id="3.10.20.600">
    <property type="match status" value="1"/>
</dbReference>
<dbReference type="Pfam" id="PF10531">
    <property type="entry name" value="SLBB"/>
    <property type="match status" value="1"/>
</dbReference>
<evidence type="ECO:0000256" key="5">
    <source>
        <dbReference type="ARBA" id="ARBA00023004"/>
    </source>
</evidence>
<dbReference type="InterPro" id="IPR019554">
    <property type="entry name" value="Soluble_ligand-bd"/>
</dbReference>
<dbReference type="Pfam" id="PF01257">
    <property type="entry name" value="2Fe-2S_thioredx"/>
    <property type="match status" value="1"/>
</dbReference>
<dbReference type="Proteomes" id="UP000253772">
    <property type="component" value="Chromosome c2"/>
</dbReference>
<dbReference type="InterPro" id="IPR037207">
    <property type="entry name" value="Nuop51_4Fe4S-bd_sf"/>
</dbReference>
<dbReference type="InterPro" id="IPR037225">
    <property type="entry name" value="Nuo51_FMN-bd_sf"/>
</dbReference>
<feature type="domain" description="NADH-ubiquinone oxidoreductase 51kDa subunit iron-sulphur binding" evidence="8">
    <location>
        <begin position="486"/>
        <end position="531"/>
    </location>
</feature>
<dbReference type="AlphaFoldDB" id="A0A482J1U1"/>
<feature type="compositionally biased region" description="Basic and acidic residues" evidence="7">
    <location>
        <begin position="1"/>
        <end position="12"/>
    </location>
</feature>
<dbReference type="SUPFAM" id="SSF142984">
    <property type="entry name" value="Nqo1 middle domain-like"/>
    <property type="match status" value="1"/>
</dbReference>
<dbReference type="FunFam" id="3.10.20.600:FF:000006">
    <property type="entry name" value="Formate dehydrogenase, beta subunit"/>
    <property type="match status" value="1"/>
</dbReference>
<sequence>MSQHEQTIRIFDHPGAGGRKARATPKGRAIDPKAALDIALLLGEKSRRRDLLIEHLHLIQDTYKQISAAHLAALADEMKLAFSEVFETATFYAHFDVVKEGDPAIPPLTIRVCDSLTCAMFGAEKLLAELLVASGPGIRIVRAPCVGRCDTAPMAEVGHNFVDHANVHDVMETARRNDAHVRLPTYVEYKEYVSAGGYQLLSRLRSGALATEDLLKVLDDSSLRGLGGAGFPAGRKWRSVLSVQGPRHMVINGDESEPGTFKDRYYLERDPHRFIEGTLIGAHAVEATEVYIYIRDEYPAVREILACEIDKLPPGGPVLHLRRGAGAYVCGEESSLLESIEGRRGYPRHKPPYPYQVGLFGRPTLINNVETLFWIRDIVEKGADWWKAHGRNERHGLRSYSVSGRVKNPGVKLAPAGLTIRELIDECCGGMADGHTLRAYLPGGASGGILPSSMDDIPLDFGTLEKYGCFIGSAAVIVLSEHDDIKQAALNLMRFFKDESCGQCTPCRAGTQKAALLMSEDVWNQELLGELSQAMRDASICGLGQAASNPLTSIINYFPELFPARERAP</sequence>
<dbReference type="SUPFAM" id="SSF52833">
    <property type="entry name" value="Thioredoxin-like"/>
    <property type="match status" value="1"/>
</dbReference>
<gene>
    <name evidence="9" type="ORF">DDF84_028375</name>
</gene>
<evidence type="ECO:0000256" key="6">
    <source>
        <dbReference type="ARBA" id="ARBA00023014"/>
    </source>
</evidence>
<feature type="region of interest" description="Disordered" evidence="7">
    <location>
        <begin position="1"/>
        <end position="26"/>
    </location>
</feature>
<dbReference type="InterPro" id="IPR001949">
    <property type="entry name" value="NADH-UbQ_OxRdtase_51kDa_CS"/>
</dbReference>
<dbReference type="InterPro" id="IPR041921">
    <property type="entry name" value="NuoE_N"/>
</dbReference>
<dbReference type="Pfam" id="PF10589">
    <property type="entry name" value="NADH_4Fe-4S"/>
    <property type="match status" value="1"/>
</dbReference>
<name>A0A482J1U1_9BURK</name>
<evidence type="ECO:0000313" key="10">
    <source>
        <dbReference type="Proteomes" id="UP000253772"/>
    </source>
</evidence>
<dbReference type="PROSITE" id="PS00644">
    <property type="entry name" value="COMPLEX1_51K_1"/>
    <property type="match status" value="1"/>
</dbReference>
<accession>A0A482J1U1</accession>
<dbReference type="Gene3D" id="1.20.1440.230">
    <property type="entry name" value="NADH-ubiquinone oxidoreductase 51kDa subunit, iron-sulphur binding domain"/>
    <property type="match status" value="1"/>
</dbReference>
<evidence type="ECO:0000256" key="3">
    <source>
        <dbReference type="ARBA" id="ARBA00022485"/>
    </source>
</evidence>
<keyword evidence="5" id="KW-0408">Iron</keyword>
<proteinExistence type="inferred from homology"/>
<evidence type="ECO:0000256" key="4">
    <source>
        <dbReference type="ARBA" id="ARBA00022723"/>
    </source>
</evidence>
<dbReference type="Gene3D" id="3.40.50.11540">
    <property type="entry name" value="NADH-ubiquinone oxidoreductase 51kDa subunit"/>
    <property type="match status" value="1"/>
</dbReference>
<evidence type="ECO:0000256" key="7">
    <source>
        <dbReference type="SAM" id="MobiDB-lite"/>
    </source>
</evidence>
<organism evidence="9 10">
    <name type="scientific">Cupriavidus metallidurans</name>
    <dbReference type="NCBI Taxonomy" id="119219"/>
    <lineage>
        <taxon>Bacteria</taxon>
        <taxon>Pseudomonadati</taxon>
        <taxon>Pseudomonadota</taxon>
        <taxon>Betaproteobacteria</taxon>
        <taxon>Burkholderiales</taxon>
        <taxon>Burkholderiaceae</taxon>
        <taxon>Cupriavidus</taxon>
    </lineage>
</organism>
<dbReference type="GO" id="GO:0008137">
    <property type="term" value="F:NADH dehydrogenase (ubiquinone) activity"/>
    <property type="evidence" value="ECO:0007669"/>
    <property type="project" value="InterPro"/>
</dbReference>
<dbReference type="InterPro" id="IPR036249">
    <property type="entry name" value="Thioredoxin-like_sf"/>
</dbReference>
<dbReference type="GO" id="GO:0051539">
    <property type="term" value="F:4 iron, 4 sulfur cluster binding"/>
    <property type="evidence" value="ECO:0007669"/>
    <property type="project" value="UniProtKB-KW"/>
</dbReference>
<dbReference type="CDD" id="cd03082">
    <property type="entry name" value="TRX_Fd_NuoE_W_FDH_beta"/>
    <property type="match status" value="1"/>
</dbReference>
<dbReference type="Gene3D" id="1.10.10.1590">
    <property type="entry name" value="NADH-quinone oxidoreductase subunit E"/>
    <property type="match status" value="1"/>
</dbReference>
<dbReference type="SUPFAM" id="SSF140490">
    <property type="entry name" value="Nqo1C-terminal domain-like"/>
    <property type="match status" value="1"/>
</dbReference>
<keyword evidence="3" id="KW-0004">4Fe-4S</keyword>
<dbReference type="GO" id="GO:0010181">
    <property type="term" value="F:FMN binding"/>
    <property type="evidence" value="ECO:0007669"/>
    <property type="project" value="InterPro"/>
</dbReference>
<comment type="similarity">
    <text evidence="2">Belongs to the complex I 51 kDa subunit family.</text>
</comment>
<dbReference type="Pfam" id="PF01512">
    <property type="entry name" value="Complex1_51K"/>
    <property type="match status" value="1"/>
</dbReference>
<evidence type="ECO:0000256" key="2">
    <source>
        <dbReference type="ARBA" id="ARBA00007523"/>
    </source>
</evidence>
<dbReference type="InterPro" id="IPR019575">
    <property type="entry name" value="Nuop51_4Fe4S-bd"/>
</dbReference>
<evidence type="ECO:0000256" key="1">
    <source>
        <dbReference type="ARBA" id="ARBA00001917"/>
    </source>
</evidence>
<dbReference type="RefSeq" id="WP_017514748.1">
    <property type="nucleotide sequence ID" value="NZ_CP037901.1"/>
</dbReference>
<reference evidence="9 10" key="1">
    <citation type="submission" date="2019-03" db="EMBL/GenBank/DDBJ databases">
        <title>Comparative insights into the high quality Complete genome sequence of highly metal resistant Cupriavidus metallidurans strain BS1 isolated from a gold-copper mine.</title>
        <authorList>
            <person name="Mazhar H.S."/>
            <person name="Rensing C."/>
        </authorList>
    </citation>
    <scope>NUCLEOTIDE SEQUENCE [LARGE SCALE GENOMIC DNA]</scope>
    <source>
        <strain evidence="9 10">BS1</strain>
    </source>
</reference>
<dbReference type="OrthoDB" id="9805533at2"/>
<evidence type="ECO:0000313" key="9">
    <source>
        <dbReference type="EMBL" id="QBP13519.1"/>
    </source>
</evidence>
<dbReference type="EMBL" id="CP037901">
    <property type="protein sequence ID" value="QBP13519.1"/>
    <property type="molecule type" value="Genomic_DNA"/>
</dbReference>
<dbReference type="GO" id="GO:0046872">
    <property type="term" value="F:metal ion binding"/>
    <property type="evidence" value="ECO:0007669"/>
    <property type="project" value="UniProtKB-KW"/>
</dbReference>
<comment type="cofactor">
    <cofactor evidence="1">
        <name>FMN</name>
        <dbReference type="ChEBI" id="CHEBI:58210"/>
    </cofactor>
</comment>
<dbReference type="SUPFAM" id="SSF142019">
    <property type="entry name" value="Nqo1 FMN-binding domain-like"/>
    <property type="match status" value="1"/>
</dbReference>